<evidence type="ECO:0000313" key="2">
    <source>
        <dbReference type="EMBL" id="WAX59205.1"/>
    </source>
</evidence>
<accession>A0ABY7K5G1</accession>
<evidence type="ECO:0000313" key="3">
    <source>
        <dbReference type="Proteomes" id="UP001164693"/>
    </source>
</evidence>
<keyword evidence="3" id="KW-1185">Reference proteome</keyword>
<dbReference type="Proteomes" id="UP001164693">
    <property type="component" value="Chromosome"/>
</dbReference>
<name>A0ABY7K5G1_9ACTN</name>
<feature type="coiled-coil region" evidence="1">
    <location>
        <begin position="7"/>
        <end position="38"/>
    </location>
</feature>
<gene>
    <name evidence="2" type="ORF">M6B22_10690</name>
</gene>
<keyword evidence="1" id="KW-0175">Coiled coil</keyword>
<dbReference type="EMBL" id="CP097463">
    <property type="protein sequence ID" value="WAX59205.1"/>
    <property type="molecule type" value="Genomic_DNA"/>
</dbReference>
<reference evidence="2" key="1">
    <citation type="submission" date="2022-05" db="EMBL/GenBank/DDBJ databases">
        <title>Jatrophihabitans sp. SB3-54 whole genome sequence.</title>
        <authorList>
            <person name="Suh M.K."/>
            <person name="Eom M.K."/>
            <person name="Kim J.S."/>
            <person name="Kim H.S."/>
            <person name="Do H.E."/>
            <person name="Shin Y.K."/>
            <person name="Lee J.-S."/>
        </authorList>
    </citation>
    <scope>NUCLEOTIDE SEQUENCE</scope>
    <source>
        <strain evidence="2">SB3-54</strain>
    </source>
</reference>
<organism evidence="2 3">
    <name type="scientific">Jatrophihabitans cynanchi</name>
    <dbReference type="NCBI Taxonomy" id="2944128"/>
    <lineage>
        <taxon>Bacteria</taxon>
        <taxon>Bacillati</taxon>
        <taxon>Actinomycetota</taxon>
        <taxon>Actinomycetes</taxon>
        <taxon>Jatrophihabitantales</taxon>
        <taxon>Jatrophihabitantaceae</taxon>
        <taxon>Jatrophihabitans</taxon>
    </lineage>
</organism>
<sequence length="57" mass="6748">MVELLTRDQIAERRGELLQQVRMTEEELRRRAEEYRLTPEEDAVLSEIESLDFLLAG</sequence>
<dbReference type="RefSeq" id="WP_269445746.1">
    <property type="nucleotide sequence ID" value="NZ_CP097463.1"/>
</dbReference>
<proteinExistence type="predicted"/>
<evidence type="ECO:0000256" key="1">
    <source>
        <dbReference type="SAM" id="Coils"/>
    </source>
</evidence>
<protein>
    <submittedName>
        <fullName evidence="2">Uncharacterized protein</fullName>
    </submittedName>
</protein>